<accession>A0A1V0YR18</accession>
<name>A0A1V0YR18_ACINO</name>
<dbReference type="SUPFAM" id="SSF54427">
    <property type="entry name" value="NTF2-like"/>
    <property type="match status" value="1"/>
</dbReference>
<dbReference type="Gene3D" id="3.10.450.50">
    <property type="match status" value="1"/>
</dbReference>
<dbReference type="GeneID" id="92796989"/>
<proteinExistence type="predicted"/>
<reference evidence="2" key="1">
    <citation type="submission" date="2017-12" db="EMBL/GenBank/DDBJ databases">
        <title>FDA dAtabase for Regulatory Grade micrObial Sequences (FDA-ARGOS): Supporting development and validation of Infectious Disease Dx tests.</title>
        <authorList>
            <person name="Hoffmann M."/>
            <person name="Allard M."/>
            <person name="Evans P."/>
            <person name="Brown E."/>
            <person name="Tallon L."/>
            <person name="Sadzewicz L."/>
            <person name="Sengamalay N."/>
            <person name="Ott S."/>
            <person name="Godinez A."/>
            <person name="Nagaraj S."/>
            <person name="Vavikolanu K."/>
            <person name="Aluvathingal J."/>
            <person name="Nadendla S."/>
            <person name="Sichtig H."/>
        </authorList>
    </citation>
    <scope>NUCLEOTIDE SEQUENCE [LARGE SCALE GENOMIC DNA]</scope>
    <source>
        <strain evidence="2">FDAARGOS_129</strain>
    </source>
</reference>
<gene>
    <name evidence="1" type="ORF">AL533_04780</name>
</gene>
<organism evidence="1 2">
    <name type="scientific">Acinetobacter nosocomialis</name>
    <dbReference type="NCBI Taxonomy" id="106654"/>
    <lineage>
        <taxon>Bacteria</taxon>
        <taxon>Pseudomonadati</taxon>
        <taxon>Pseudomonadota</taxon>
        <taxon>Gammaproteobacteria</taxon>
        <taxon>Moraxellales</taxon>
        <taxon>Moraxellaceae</taxon>
        <taxon>Acinetobacter</taxon>
        <taxon>Acinetobacter calcoaceticus/baumannii complex</taxon>
    </lineage>
</organism>
<dbReference type="EMBL" id="CP014019">
    <property type="protein sequence ID" value="AVF43747.1"/>
    <property type="molecule type" value="Genomic_DNA"/>
</dbReference>
<accession>A0A333Q1I1</accession>
<dbReference type="Proteomes" id="UP000237921">
    <property type="component" value="Chromosome"/>
</dbReference>
<dbReference type="RefSeq" id="WP_016804738.1">
    <property type="nucleotide sequence ID" value="NZ_BBTJ01000010.1"/>
</dbReference>
<dbReference type="InterPro" id="IPR032710">
    <property type="entry name" value="NTF2-like_dom_sf"/>
</dbReference>
<sequence>MMSLNNPKTENQQSIETLNVLERHLTAFRLGDVDLTLQDYAADAIIINGTGEIVRGTSQIHETFISVYRDYFPEGTRDIEIDEKTICGEVAYIRWRAPNAKLATDTIIVRNGKIVAQTFAAYF</sequence>
<evidence type="ECO:0000313" key="2">
    <source>
        <dbReference type="Proteomes" id="UP000237921"/>
    </source>
</evidence>
<dbReference type="AlphaFoldDB" id="A0A1V0YR18"/>
<protein>
    <submittedName>
        <fullName evidence="1">Nuclear transport factor 2 family protein</fullName>
    </submittedName>
</protein>
<evidence type="ECO:0000313" key="1">
    <source>
        <dbReference type="EMBL" id="AVF43747.1"/>
    </source>
</evidence>